<evidence type="ECO:0000256" key="1">
    <source>
        <dbReference type="ARBA" id="ARBA00004123"/>
    </source>
</evidence>
<dbReference type="InterPro" id="IPR016158">
    <property type="entry name" value="Cullin_homology"/>
</dbReference>
<dbReference type="SMART" id="SM00182">
    <property type="entry name" value="CULLIN"/>
    <property type="match status" value="1"/>
</dbReference>
<dbReference type="GO" id="GO:0031461">
    <property type="term" value="C:cullin-RING ubiquitin ligase complex"/>
    <property type="evidence" value="ECO:0007669"/>
    <property type="project" value="InterPro"/>
</dbReference>
<keyword evidence="5" id="KW-0833">Ubl conjugation pathway</keyword>
<dbReference type="FunFam" id="1.20.1310.10:FF:000006">
    <property type="entry name" value="Cullin 3"/>
    <property type="match status" value="1"/>
</dbReference>
<dbReference type="InterPro" id="IPR036317">
    <property type="entry name" value="Cullin_homology_sf"/>
</dbReference>
<dbReference type="FunFam" id="1.20.1310.10:FF:000001">
    <property type="entry name" value="Cullin 3"/>
    <property type="match status" value="1"/>
</dbReference>
<dbReference type="InterPro" id="IPR019559">
    <property type="entry name" value="Cullin_neddylation_domain"/>
</dbReference>
<evidence type="ECO:0000256" key="7">
    <source>
        <dbReference type="ARBA" id="ARBA00023242"/>
    </source>
</evidence>
<proteinExistence type="inferred from homology"/>
<evidence type="ECO:0000256" key="8">
    <source>
        <dbReference type="PROSITE-ProRule" id="PRU00330"/>
    </source>
</evidence>
<evidence type="ECO:0000256" key="9">
    <source>
        <dbReference type="RuleBase" id="RU003829"/>
    </source>
</evidence>
<feature type="domain" description="Cullin family profile" evidence="11">
    <location>
        <begin position="381"/>
        <end position="627"/>
    </location>
</feature>
<dbReference type="GO" id="GO:0000278">
    <property type="term" value="P:mitotic cell cycle"/>
    <property type="evidence" value="ECO:0007669"/>
    <property type="project" value="UniProtKB-ARBA"/>
</dbReference>
<keyword evidence="7" id="KW-0539">Nucleus</keyword>
<dbReference type="Gene3D" id="3.30.230.130">
    <property type="entry name" value="Cullin, Chain C, Domain 2"/>
    <property type="match status" value="1"/>
</dbReference>
<evidence type="ECO:0000313" key="13">
    <source>
        <dbReference type="Proteomes" id="UP001176961"/>
    </source>
</evidence>
<dbReference type="InterPro" id="IPR016157">
    <property type="entry name" value="Cullin_CS"/>
</dbReference>
<feature type="compositionally biased region" description="Basic and acidic residues" evidence="10">
    <location>
        <begin position="673"/>
        <end position="690"/>
    </location>
</feature>
<organism evidence="12 13">
    <name type="scientific">Cylicocyclus nassatus</name>
    <name type="common">Nematode worm</name>
    <dbReference type="NCBI Taxonomy" id="53992"/>
    <lineage>
        <taxon>Eukaryota</taxon>
        <taxon>Metazoa</taxon>
        <taxon>Ecdysozoa</taxon>
        <taxon>Nematoda</taxon>
        <taxon>Chromadorea</taxon>
        <taxon>Rhabditida</taxon>
        <taxon>Rhabditina</taxon>
        <taxon>Rhabditomorpha</taxon>
        <taxon>Strongyloidea</taxon>
        <taxon>Strongylidae</taxon>
        <taxon>Cylicocyclus</taxon>
    </lineage>
</organism>
<gene>
    <name evidence="12" type="ORF">CYNAS_LOCUS17723</name>
</gene>
<keyword evidence="6" id="KW-0832">Ubl conjugation</keyword>
<evidence type="ECO:0000256" key="6">
    <source>
        <dbReference type="ARBA" id="ARBA00022843"/>
    </source>
</evidence>
<dbReference type="InterPro" id="IPR036388">
    <property type="entry name" value="WH-like_DNA-bd_sf"/>
</dbReference>
<dbReference type="GO" id="GO:0080090">
    <property type="term" value="P:regulation of primary metabolic process"/>
    <property type="evidence" value="ECO:0007669"/>
    <property type="project" value="UniProtKB-ARBA"/>
</dbReference>
<evidence type="ECO:0000256" key="10">
    <source>
        <dbReference type="SAM" id="MobiDB-lite"/>
    </source>
</evidence>
<dbReference type="InterPro" id="IPR016159">
    <property type="entry name" value="Cullin_repeat-like_dom_sf"/>
</dbReference>
<dbReference type="PROSITE" id="PS50069">
    <property type="entry name" value="CULLIN_2"/>
    <property type="match status" value="1"/>
</dbReference>
<evidence type="ECO:0000256" key="5">
    <source>
        <dbReference type="ARBA" id="ARBA00022786"/>
    </source>
</evidence>
<comment type="caution">
    <text evidence="12">The sequence shown here is derived from an EMBL/GenBank/DDBJ whole genome shotgun (WGS) entry which is preliminary data.</text>
</comment>
<dbReference type="GO" id="GO:0005737">
    <property type="term" value="C:cytoplasm"/>
    <property type="evidence" value="ECO:0007669"/>
    <property type="project" value="UniProtKB-ARBA"/>
</dbReference>
<dbReference type="InterPro" id="IPR045093">
    <property type="entry name" value="Cullin"/>
</dbReference>
<dbReference type="FunFam" id="1.10.10.10:FF:000091">
    <property type="entry name" value="Cullin 3"/>
    <property type="match status" value="1"/>
</dbReference>
<dbReference type="PANTHER" id="PTHR11932">
    <property type="entry name" value="CULLIN"/>
    <property type="match status" value="1"/>
</dbReference>
<dbReference type="GO" id="GO:0043161">
    <property type="term" value="P:proteasome-mediated ubiquitin-dependent protein catabolic process"/>
    <property type="evidence" value="ECO:0007669"/>
    <property type="project" value="UniProtKB-ARBA"/>
</dbReference>
<dbReference type="GO" id="GO:0006950">
    <property type="term" value="P:response to stress"/>
    <property type="evidence" value="ECO:0007669"/>
    <property type="project" value="UniProtKB-ARBA"/>
</dbReference>
<sequence length="759" mass="88333">MSVRPQASGTGNRMRIRSFPAAMDEKYVTQVWEMLKKAIQEIQRKNNSGLSFEELYRNAYTMVLHKYGERLYTGLKEVVEDHLRNFVRVKIVESLDTGNFLEVMNEAWNDHTTAMVMIRDILMYMDRVYVEQNKVEQVFHLGLAIFRDQVLYQDNIHAHLRTTLLSLIQQERRGAVVNWTGIKSACQMLVNLGIHSHDVYVDEFETPFLVSTAEYYQNLSMCFLASNSATLYVKKVEQCIREESERAKKYLDPQTESKVLDVLENVLIKDHMHTIVNMEHSGVHVMLSNDKHNQLASLYGLLQRVENGLNVMADAVSRYLRQTGAATVREDCDRSPIVFVEDLLDLKERFDEFLRMSFQRDKMFKNRIQTEFESFINLNKNSPEYLSLYMDEKLRKGLKSENDENAEKLLDKAMALFRFLQEKDVFEKYYKQHMARRLLLDKSISDDMERMMISKLKTECGCHFTLKLENMFRDKELWTTQATAFKDYSENFLRGENMVDISVRVLTAGIWPTQSVPVCILPPVCEHAFTMFSNFYVNKHSGRKLTLNTMLGTAEVKAIFYGNNAAAPGTSDAREVRKEENKILMVNTHQMVILMCFNNQPRLTFQALSEQTSIAERELKRNLQSLAMGKPTQRVLCRKGKGKDIDATDEFSVNDNFQSKLTRIKVQLVTSKGESEPEKKETRSKVEDDRKPEVEAAIVRVMKSRKVLDHNNLITEVTQQLKYRFLPNPILIKKRIESLIERDYLARDAHDLKLYHYVA</sequence>
<dbReference type="GO" id="GO:0005634">
    <property type="term" value="C:nucleus"/>
    <property type="evidence" value="ECO:0007669"/>
    <property type="project" value="UniProtKB-SubCell"/>
</dbReference>
<name>A0AA36H7W0_CYLNA</name>
<dbReference type="Pfam" id="PF00888">
    <property type="entry name" value="Cullin"/>
    <property type="match status" value="1"/>
</dbReference>
<dbReference type="FunFam" id="1.20.1310.10:FF:000002">
    <property type="entry name" value="cullin-3 isoform X1"/>
    <property type="match status" value="1"/>
</dbReference>
<dbReference type="Gene3D" id="1.20.1310.10">
    <property type="entry name" value="Cullin Repeats"/>
    <property type="match status" value="4"/>
</dbReference>
<dbReference type="Pfam" id="PF10557">
    <property type="entry name" value="Cullin_Nedd8"/>
    <property type="match status" value="1"/>
</dbReference>
<dbReference type="GO" id="GO:0007165">
    <property type="term" value="P:signal transduction"/>
    <property type="evidence" value="ECO:0007669"/>
    <property type="project" value="UniProtKB-ARBA"/>
</dbReference>
<dbReference type="Pfam" id="PF26557">
    <property type="entry name" value="Cullin_AB"/>
    <property type="match status" value="1"/>
</dbReference>
<comment type="similarity">
    <text evidence="3 8 9">Belongs to the cullin family.</text>
</comment>
<dbReference type="InterPro" id="IPR059120">
    <property type="entry name" value="Cullin-like_AB"/>
</dbReference>
<evidence type="ECO:0000256" key="4">
    <source>
        <dbReference type="ARBA" id="ARBA00022499"/>
    </source>
</evidence>
<dbReference type="SUPFAM" id="SSF75632">
    <property type="entry name" value="Cullin homology domain"/>
    <property type="match status" value="1"/>
</dbReference>
<dbReference type="Proteomes" id="UP001176961">
    <property type="component" value="Unassembled WGS sequence"/>
</dbReference>
<dbReference type="InterPro" id="IPR036390">
    <property type="entry name" value="WH_DNA-bd_sf"/>
</dbReference>
<evidence type="ECO:0000313" key="12">
    <source>
        <dbReference type="EMBL" id="CAJ0605740.1"/>
    </source>
</evidence>
<dbReference type="SUPFAM" id="SSF74788">
    <property type="entry name" value="Cullin repeat-like"/>
    <property type="match status" value="1"/>
</dbReference>
<dbReference type="Gene3D" id="1.10.10.10">
    <property type="entry name" value="Winged helix-like DNA-binding domain superfamily/Winged helix DNA-binding domain"/>
    <property type="match status" value="1"/>
</dbReference>
<protein>
    <recommendedName>
        <fullName evidence="11">Cullin family profile domain-containing protein</fullName>
    </recommendedName>
</protein>
<dbReference type="GO" id="GO:0006915">
    <property type="term" value="P:apoptotic process"/>
    <property type="evidence" value="ECO:0007669"/>
    <property type="project" value="UniProtKB-ARBA"/>
</dbReference>
<keyword evidence="4" id="KW-1017">Isopeptide bond</keyword>
<dbReference type="PROSITE" id="PS01256">
    <property type="entry name" value="CULLIN_1"/>
    <property type="match status" value="1"/>
</dbReference>
<dbReference type="GO" id="GO:0000209">
    <property type="term" value="P:protein polyubiquitination"/>
    <property type="evidence" value="ECO:0007669"/>
    <property type="project" value="UniProtKB-ARBA"/>
</dbReference>
<dbReference type="SUPFAM" id="SSF46785">
    <property type="entry name" value="Winged helix' DNA-binding domain"/>
    <property type="match status" value="1"/>
</dbReference>
<accession>A0AA36H7W0</accession>
<comment type="pathway">
    <text evidence="2">Protein modification; protein ubiquitination.</text>
</comment>
<feature type="region of interest" description="Disordered" evidence="10">
    <location>
        <begin position="670"/>
        <end position="690"/>
    </location>
</feature>
<evidence type="ECO:0000259" key="11">
    <source>
        <dbReference type="PROSITE" id="PS50069"/>
    </source>
</evidence>
<comment type="subcellular location">
    <subcellularLocation>
        <location evidence="1">Nucleus</location>
    </subcellularLocation>
</comment>
<reference evidence="12" key="1">
    <citation type="submission" date="2023-07" db="EMBL/GenBank/DDBJ databases">
        <authorList>
            <consortium name="CYATHOMIX"/>
        </authorList>
    </citation>
    <scope>NUCLEOTIDE SEQUENCE</scope>
    <source>
        <strain evidence="12">N/A</strain>
    </source>
</reference>
<dbReference type="SMART" id="SM00884">
    <property type="entry name" value="Cullin_Nedd8"/>
    <property type="match status" value="1"/>
</dbReference>
<keyword evidence="13" id="KW-1185">Reference proteome</keyword>
<evidence type="ECO:0000256" key="3">
    <source>
        <dbReference type="ARBA" id="ARBA00006019"/>
    </source>
</evidence>
<dbReference type="EMBL" id="CATQJL010000316">
    <property type="protein sequence ID" value="CAJ0605740.1"/>
    <property type="molecule type" value="Genomic_DNA"/>
</dbReference>
<evidence type="ECO:0000256" key="2">
    <source>
        <dbReference type="ARBA" id="ARBA00004906"/>
    </source>
</evidence>
<dbReference type="AlphaFoldDB" id="A0AA36H7W0"/>
<dbReference type="InterPro" id="IPR001373">
    <property type="entry name" value="Cullin_N"/>
</dbReference>
<dbReference type="GO" id="GO:0010468">
    <property type="term" value="P:regulation of gene expression"/>
    <property type="evidence" value="ECO:0007669"/>
    <property type="project" value="UniProtKB-ARBA"/>
</dbReference>
<dbReference type="GO" id="GO:0031625">
    <property type="term" value="F:ubiquitin protein ligase binding"/>
    <property type="evidence" value="ECO:0007669"/>
    <property type="project" value="InterPro"/>
</dbReference>